<evidence type="ECO:0000313" key="5">
    <source>
        <dbReference type="Proteomes" id="UP001338125"/>
    </source>
</evidence>
<sequence length="200" mass="20576">MRSVAVLVALAATAVTAQVQNFTSSLNMTVDPNTVPQQQRAVWCQAQTNTCQLLCGSNTDQNDCNQANLSYDCTCSSNHSAPGLQFYTQTMPTFVCQQLFSQCIAQNAGSQDSQKACKTNIEKLCGTINPPSEGIVATTAADSKTTAAPDSTATHTAGVSQTGSSSAQSTTHADFAAPTLAPGGTGAMAVAAVGLLAYLL</sequence>
<dbReference type="Proteomes" id="UP001338125">
    <property type="component" value="Unassembled WGS sequence"/>
</dbReference>
<evidence type="ECO:0000313" key="4">
    <source>
        <dbReference type="EMBL" id="KAK5987345.1"/>
    </source>
</evidence>
<organism evidence="4 5">
    <name type="scientific">Cladobotryum mycophilum</name>
    <dbReference type="NCBI Taxonomy" id="491253"/>
    <lineage>
        <taxon>Eukaryota</taxon>
        <taxon>Fungi</taxon>
        <taxon>Dikarya</taxon>
        <taxon>Ascomycota</taxon>
        <taxon>Pezizomycotina</taxon>
        <taxon>Sordariomycetes</taxon>
        <taxon>Hypocreomycetidae</taxon>
        <taxon>Hypocreales</taxon>
        <taxon>Hypocreaceae</taxon>
        <taxon>Cladobotryum</taxon>
    </lineage>
</organism>
<dbReference type="EMBL" id="JAVFKD010000016">
    <property type="protein sequence ID" value="KAK5987345.1"/>
    <property type="molecule type" value="Genomic_DNA"/>
</dbReference>
<evidence type="ECO:0000256" key="1">
    <source>
        <dbReference type="SAM" id="MobiDB-lite"/>
    </source>
</evidence>
<feature type="chain" id="PRO_5046538930" description="DUF7707 domain-containing protein" evidence="2">
    <location>
        <begin position="18"/>
        <end position="200"/>
    </location>
</feature>
<feature type="signal peptide" evidence="2">
    <location>
        <begin position="1"/>
        <end position="17"/>
    </location>
</feature>
<accession>A0ABR0S6C6</accession>
<comment type="caution">
    <text evidence="4">The sequence shown here is derived from an EMBL/GenBank/DDBJ whole genome shotgun (WGS) entry which is preliminary data.</text>
</comment>
<dbReference type="PANTHER" id="PTHR38118">
    <property type="entry name" value="ANCHORED CELL WALL PROTEIN 11-RELATED"/>
    <property type="match status" value="1"/>
</dbReference>
<keyword evidence="2" id="KW-0732">Signal</keyword>
<keyword evidence="5" id="KW-1185">Reference proteome</keyword>
<feature type="region of interest" description="Disordered" evidence="1">
    <location>
        <begin position="141"/>
        <end position="170"/>
    </location>
</feature>
<feature type="domain" description="DUF7707" evidence="3">
    <location>
        <begin position="28"/>
        <end position="130"/>
    </location>
</feature>
<proteinExistence type="predicted"/>
<dbReference type="PANTHER" id="PTHR38118:SF3">
    <property type="entry name" value="ANCHORED CELL WALL PROTEIN 11"/>
    <property type="match status" value="1"/>
</dbReference>
<dbReference type="Pfam" id="PF24808">
    <property type="entry name" value="DUF7707"/>
    <property type="match status" value="1"/>
</dbReference>
<reference evidence="4 5" key="1">
    <citation type="submission" date="2024-01" db="EMBL/GenBank/DDBJ databases">
        <title>Complete genome of Cladobotryum mycophilum ATHUM6906.</title>
        <authorList>
            <person name="Christinaki A.C."/>
            <person name="Myridakis A.I."/>
            <person name="Kouvelis V.N."/>
        </authorList>
    </citation>
    <scope>NUCLEOTIDE SEQUENCE [LARGE SCALE GENOMIC DNA]</scope>
    <source>
        <strain evidence="4 5">ATHUM6906</strain>
    </source>
</reference>
<protein>
    <recommendedName>
        <fullName evidence="3">DUF7707 domain-containing protein</fullName>
    </recommendedName>
</protein>
<dbReference type="InterPro" id="IPR056124">
    <property type="entry name" value="DUF7707"/>
</dbReference>
<evidence type="ECO:0000259" key="3">
    <source>
        <dbReference type="Pfam" id="PF24808"/>
    </source>
</evidence>
<name>A0ABR0S6C6_9HYPO</name>
<evidence type="ECO:0000256" key="2">
    <source>
        <dbReference type="SAM" id="SignalP"/>
    </source>
</evidence>
<gene>
    <name evidence="4" type="ORF">PT974_11472</name>
</gene>